<dbReference type="PROSITE" id="PS50885">
    <property type="entry name" value="HAMP"/>
    <property type="match status" value="1"/>
</dbReference>
<dbReference type="PANTHER" id="PTHR32089:SF112">
    <property type="entry name" value="LYSOZYME-LIKE PROTEIN-RELATED"/>
    <property type="match status" value="1"/>
</dbReference>
<dbReference type="Proteomes" id="UP001241758">
    <property type="component" value="Unassembled WGS sequence"/>
</dbReference>
<feature type="domain" description="Methyl-accepting transducer" evidence="7">
    <location>
        <begin position="299"/>
        <end position="528"/>
    </location>
</feature>
<dbReference type="InterPro" id="IPR004089">
    <property type="entry name" value="MCPsignal_dom"/>
</dbReference>
<dbReference type="Pfam" id="PF00015">
    <property type="entry name" value="MCPsignal"/>
    <property type="match status" value="1"/>
</dbReference>
<evidence type="ECO:0000259" key="8">
    <source>
        <dbReference type="PROSITE" id="PS50885"/>
    </source>
</evidence>
<dbReference type="RefSeq" id="WP_282765712.1">
    <property type="nucleotide sequence ID" value="NZ_JASCTH010000032.1"/>
</dbReference>
<keyword evidence="1 6" id="KW-0812">Transmembrane</keyword>
<feature type="domain" description="HAMP" evidence="8">
    <location>
        <begin position="228"/>
        <end position="280"/>
    </location>
</feature>
<organism evidence="9 10">
    <name type="scientific">Actinoplanes sandaracinus</name>
    <dbReference type="NCBI Taxonomy" id="3045177"/>
    <lineage>
        <taxon>Bacteria</taxon>
        <taxon>Bacillati</taxon>
        <taxon>Actinomycetota</taxon>
        <taxon>Actinomycetes</taxon>
        <taxon>Micromonosporales</taxon>
        <taxon>Micromonosporaceae</taxon>
        <taxon>Actinoplanes</taxon>
    </lineage>
</organism>
<dbReference type="Pfam" id="PF12729">
    <property type="entry name" value="4HB_MCP_1"/>
    <property type="match status" value="1"/>
</dbReference>
<keyword evidence="10" id="KW-1185">Reference proteome</keyword>
<proteinExistence type="inferred from homology"/>
<feature type="transmembrane region" description="Helical" evidence="6">
    <location>
        <begin position="28"/>
        <end position="48"/>
    </location>
</feature>
<accession>A0ABT6WX86</accession>
<dbReference type="PROSITE" id="PS50111">
    <property type="entry name" value="CHEMOTAXIS_TRANSDUC_2"/>
    <property type="match status" value="1"/>
</dbReference>
<dbReference type="InterPro" id="IPR024478">
    <property type="entry name" value="HlyB_4HB_MCP"/>
</dbReference>
<name>A0ABT6WX86_9ACTN</name>
<dbReference type="EMBL" id="JASCTH010000032">
    <property type="protein sequence ID" value="MDI6104347.1"/>
    <property type="molecule type" value="Genomic_DNA"/>
</dbReference>
<dbReference type="CDD" id="cd06225">
    <property type="entry name" value="HAMP"/>
    <property type="match status" value="1"/>
</dbReference>
<protein>
    <submittedName>
        <fullName evidence="9">Methyl-accepting chemotaxis protein</fullName>
    </submittedName>
</protein>
<evidence type="ECO:0000256" key="6">
    <source>
        <dbReference type="SAM" id="Phobius"/>
    </source>
</evidence>
<keyword evidence="3 5" id="KW-0807">Transducer</keyword>
<evidence type="ECO:0000259" key="7">
    <source>
        <dbReference type="PROSITE" id="PS50111"/>
    </source>
</evidence>
<keyword evidence="6" id="KW-0472">Membrane</keyword>
<gene>
    <name evidence="9" type="ORF">QLQ12_37730</name>
</gene>
<dbReference type="SMART" id="SM00304">
    <property type="entry name" value="HAMP"/>
    <property type="match status" value="1"/>
</dbReference>
<keyword evidence="2 6" id="KW-1133">Transmembrane helix</keyword>
<evidence type="ECO:0000313" key="9">
    <source>
        <dbReference type="EMBL" id="MDI6104347.1"/>
    </source>
</evidence>
<reference evidence="9 10" key="1">
    <citation type="submission" date="2023-05" db="EMBL/GenBank/DDBJ databases">
        <title>Actinoplanes sp. NEAU-A12 genome sequencing.</title>
        <authorList>
            <person name="Wang Z.-S."/>
        </authorList>
    </citation>
    <scope>NUCLEOTIDE SEQUENCE [LARGE SCALE GENOMIC DNA]</scope>
    <source>
        <strain evidence="9 10">NEAU-A12</strain>
    </source>
</reference>
<dbReference type="InterPro" id="IPR004090">
    <property type="entry name" value="Chemotax_Me-accpt_rcpt"/>
</dbReference>
<comment type="caution">
    <text evidence="9">The sequence shown here is derived from an EMBL/GenBank/DDBJ whole genome shotgun (WGS) entry which is preliminary data.</text>
</comment>
<sequence>MTSATASEAAGTATVRRRLSNVRIGPKITVVVLLVAVLGGAVGLFALAQMARLADATDGVFARTVQTQAVADLRSAFNRARINSLDYVFAADDAGRAEERDQFDGSVQEVRASMTGYRSLSLTAAETAQLDEFTTAWDSYEQVITEKIFPAAATGRIPQLRDIRSAEVAPLVATMRDAMTAMSQATVSEAKAANSDADDTYSTGRAVVLAAIVAVLILGVAVAVLFSRSITGPLSQCVQVLRRIGDGDLTARTGLGGTDEVGVLATTLNQTAHQVAGTVREVRDDAGELATTSQRLSDIAGQLTDSAQTTAQQASSVSAAAEVISDNVQTVAAGTEQMSASIREIASSAGDAAQVAGAATTAAQRTTATMARLGQASSEINEVIKAITSIAEQTNLLALNATIEAARAGEAGKGFAVVASEVKDLAQETARATEDISRRINAIQADTDAAVTAIADIGEVISRINDYATTIAAAVEQQTATTGEMGRNVSQAAHGSGRIAADINSVAATANSTTASADEARHAAAELAGMAQRLGAAVSNYRV</sequence>
<dbReference type="SMART" id="SM00283">
    <property type="entry name" value="MA"/>
    <property type="match status" value="1"/>
</dbReference>
<dbReference type="PRINTS" id="PR00260">
    <property type="entry name" value="CHEMTRNSDUCR"/>
</dbReference>
<dbReference type="Pfam" id="PF00672">
    <property type="entry name" value="HAMP"/>
    <property type="match status" value="1"/>
</dbReference>
<feature type="transmembrane region" description="Helical" evidence="6">
    <location>
        <begin position="206"/>
        <end position="226"/>
    </location>
</feature>
<dbReference type="SUPFAM" id="SSF58104">
    <property type="entry name" value="Methyl-accepting chemotaxis protein (MCP) signaling domain"/>
    <property type="match status" value="1"/>
</dbReference>
<evidence type="ECO:0000256" key="4">
    <source>
        <dbReference type="ARBA" id="ARBA00029447"/>
    </source>
</evidence>
<evidence type="ECO:0000256" key="2">
    <source>
        <dbReference type="ARBA" id="ARBA00022989"/>
    </source>
</evidence>
<comment type="similarity">
    <text evidence="4">Belongs to the methyl-accepting chemotaxis (MCP) protein family.</text>
</comment>
<dbReference type="PANTHER" id="PTHR32089">
    <property type="entry name" value="METHYL-ACCEPTING CHEMOTAXIS PROTEIN MCPB"/>
    <property type="match status" value="1"/>
</dbReference>
<evidence type="ECO:0000256" key="3">
    <source>
        <dbReference type="ARBA" id="ARBA00023224"/>
    </source>
</evidence>
<dbReference type="Gene3D" id="1.10.287.950">
    <property type="entry name" value="Methyl-accepting chemotaxis protein"/>
    <property type="match status" value="1"/>
</dbReference>
<evidence type="ECO:0000256" key="5">
    <source>
        <dbReference type="PROSITE-ProRule" id="PRU00284"/>
    </source>
</evidence>
<evidence type="ECO:0000313" key="10">
    <source>
        <dbReference type="Proteomes" id="UP001241758"/>
    </source>
</evidence>
<evidence type="ECO:0000256" key="1">
    <source>
        <dbReference type="ARBA" id="ARBA00022692"/>
    </source>
</evidence>
<dbReference type="InterPro" id="IPR003660">
    <property type="entry name" value="HAMP_dom"/>
</dbReference>